<dbReference type="Gene3D" id="2.40.420.20">
    <property type="match status" value="1"/>
</dbReference>
<dbReference type="EMBL" id="JBBKZT010000013">
    <property type="protein sequence ID" value="MEJ8850213.1"/>
    <property type="molecule type" value="Genomic_DNA"/>
</dbReference>
<feature type="domain" description="CzcB-like alpha-helical hairpin" evidence="4">
    <location>
        <begin position="271"/>
        <end position="329"/>
    </location>
</feature>
<dbReference type="Pfam" id="PF25975">
    <property type="entry name" value="CzcB_C"/>
    <property type="match status" value="1"/>
</dbReference>
<dbReference type="PANTHER" id="PTHR30097">
    <property type="entry name" value="CATION EFFLUX SYSTEM PROTEIN CUSB"/>
    <property type="match status" value="1"/>
</dbReference>
<dbReference type="RefSeq" id="WP_340345461.1">
    <property type="nucleotide sequence ID" value="NZ_JBBKZT010000013.1"/>
</dbReference>
<comment type="similarity">
    <text evidence="1">Belongs to the membrane fusion protein (MFP) (TC 8.A.1) family.</text>
</comment>
<dbReference type="InterPro" id="IPR051909">
    <property type="entry name" value="MFP_Cation_Efflux"/>
</dbReference>
<reference evidence="9 10" key="1">
    <citation type="submission" date="2024-03" db="EMBL/GenBank/DDBJ databases">
        <title>Novel species of the genus Variovorax.</title>
        <authorList>
            <person name="Liu Q."/>
            <person name="Xin Y.-H."/>
        </authorList>
    </citation>
    <scope>NUCLEOTIDE SEQUENCE [LARGE SCALE GENOMIC DNA]</scope>
    <source>
        <strain evidence="9 10">KACC 18900</strain>
    </source>
</reference>
<feature type="compositionally biased region" description="Basic and acidic residues" evidence="3">
    <location>
        <begin position="34"/>
        <end position="81"/>
    </location>
</feature>
<evidence type="ECO:0000313" key="10">
    <source>
        <dbReference type="Proteomes" id="UP001385892"/>
    </source>
</evidence>
<sequence length="532" mass="56934">MNNTPPKKQWIAIVAVLVITAVLGALILRDKKPANGGDGHGHAEASHGEEHKDEHGEKDGHSEKDGHVEKDGHSEKEEHAQEAAPAPTKGPHGGKLLKDGNYAVEVTIFETGREPQFRLYTYVDGKPVDPAQSQVQLTIERLGQPPQAFALAKEGDYLAGNATVDEPHSFKVNVTATHAGKTHQMGYEQVEARVTMTDAQMKAAGVDLGTAGPALIGSTLRLTGEVKYNSDRTVQVVPRLAALVEEVKASAGDAVRKGQVLAVLSSQGLSDQRAELLAAQRRLSLARTTYERERKLWEERISAEQDMLQARAAMEEASIAVQSAQNKLASLGGVAASGSLTRYELRSPIDGIVTEKRLSLGESVKEDSAVFTVSDLSTVWVEAAVGVRDLGSVVTGLPVVVKANAFEAQANAKINYMSALVGEQTRNAVARIVLANPKGIWRPGLPVTVDVLIEEKQVAVAVAADAVQDLRDWKVVFGRYGTALEARPLELGISDGKHVEVRAGLRAGENYARTNSFVVKAELGKAGASHDH</sequence>
<dbReference type="Pfam" id="PF25954">
    <property type="entry name" value="Beta-barrel_RND_2"/>
    <property type="match status" value="1"/>
</dbReference>
<keyword evidence="10" id="KW-1185">Reference proteome</keyword>
<evidence type="ECO:0000259" key="7">
    <source>
        <dbReference type="Pfam" id="PF25973"/>
    </source>
</evidence>
<name>A0ABU8WRR8_9BURK</name>
<evidence type="ECO:0000259" key="6">
    <source>
        <dbReference type="Pfam" id="PF25971"/>
    </source>
</evidence>
<feature type="domain" description="CzcB-like C-terminal circularly permuted SH3-like" evidence="8">
    <location>
        <begin position="460"/>
        <end position="520"/>
    </location>
</feature>
<evidence type="ECO:0000256" key="2">
    <source>
        <dbReference type="ARBA" id="ARBA00022448"/>
    </source>
</evidence>
<dbReference type="InterPro" id="IPR058792">
    <property type="entry name" value="Beta-barrel_RND_2"/>
</dbReference>
<feature type="domain" description="CusB-like beta-barrel" evidence="5">
    <location>
        <begin position="378"/>
        <end position="450"/>
    </location>
</feature>
<dbReference type="InterPro" id="IPR058648">
    <property type="entry name" value="HH_CzcB-like"/>
</dbReference>
<dbReference type="InterPro" id="IPR006143">
    <property type="entry name" value="RND_pump_MFP"/>
</dbReference>
<gene>
    <name evidence="9" type="ORF">WKW82_26485</name>
</gene>
<organism evidence="9 10">
    <name type="scientific">Variovorax rhizosphaerae</name>
    <dbReference type="NCBI Taxonomy" id="1836200"/>
    <lineage>
        <taxon>Bacteria</taxon>
        <taxon>Pseudomonadati</taxon>
        <taxon>Pseudomonadota</taxon>
        <taxon>Betaproteobacteria</taxon>
        <taxon>Burkholderiales</taxon>
        <taxon>Comamonadaceae</taxon>
        <taxon>Variovorax</taxon>
    </lineage>
</organism>
<evidence type="ECO:0000256" key="3">
    <source>
        <dbReference type="SAM" id="MobiDB-lite"/>
    </source>
</evidence>
<dbReference type="Gene3D" id="2.40.50.100">
    <property type="match status" value="1"/>
</dbReference>
<evidence type="ECO:0000256" key="1">
    <source>
        <dbReference type="ARBA" id="ARBA00009477"/>
    </source>
</evidence>
<dbReference type="Pfam" id="PF25971">
    <property type="entry name" value="CzcB_N"/>
    <property type="match status" value="1"/>
</dbReference>
<proteinExistence type="inferred from homology"/>
<evidence type="ECO:0000259" key="8">
    <source>
        <dbReference type="Pfam" id="PF25975"/>
    </source>
</evidence>
<feature type="domain" description="CzcB N-terminal" evidence="6">
    <location>
        <begin position="94"/>
        <end position="184"/>
    </location>
</feature>
<accession>A0ABU8WRR8</accession>
<dbReference type="Pfam" id="PF25973">
    <property type="entry name" value="BSH_CzcB"/>
    <property type="match status" value="1"/>
</dbReference>
<protein>
    <submittedName>
        <fullName evidence="9">Efflux RND transporter periplasmic adaptor subunit</fullName>
    </submittedName>
</protein>
<dbReference type="Pfam" id="PF25893">
    <property type="entry name" value="HH_CzcB"/>
    <property type="match status" value="1"/>
</dbReference>
<feature type="region of interest" description="Disordered" evidence="3">
    <location>
        <begin position="34"/>
        <end position="97"/>
    </location>
</feature>
<feature type="domain" description="CzcB-like barrel-sandwich hybrid" evidence="7">
    <location>
        <begin position="232"/>
        <end position="375"/>
    </location>
</feature>
<dbReference type="PANTHER" id="PTHR30097:SF4">
    <property type="entry name" value="SLR6042 PROTEIN"/>
    <property type="match status" value="1"/>
</dbReference>
<dbReference type="NCBIfam" id="TIGR01730">
    <property type="entry name" value="RND_mfp"/>
    <property type="match status" value="1"/>
</dbReference>
<dbReference type="Gene3D" id="2.40.30.170">
    <property type="match status" value="1"/>
</dbReference>
<evidence type="ECO:0000313" key="9">
    <source>
        <dbReference type="EMBL" id="MEJ8850213.1"/>
    </source>
</evidence>
<dbReference type="Gene3D" id="1.10.287.470">
    <property type="entry name" value="Helix hairpin bin"/>
    <property type="match status" value="1"/>
</dbReference>
<evidence type="ECO:0000259" key="4">
    <source>
        <dbReference type="Pfam" id="PF25893"/>
    </source>
</evidence>
<keyword evidence="2" id="KW-0813">Transport</keyword>
<dbReference type="InterPro" id="IPR058646">
    <property type="entry name" value="CzcB_N"/>
</dbReference>
<dbReference type="Proteomes" id="UP001385892">
    <property type="component" value="Unassembled WGS sequence"/>
</dbReference>
<dbReference type="InterPro" id="IPR058649">
    <property type="entry name" value="CzcB_C"/>
</dbReference>
<comment type="caution">
    <text evidence="9">The sequence shown here is derived from an EMBL/GenBank/DDBJ whole genome shotgun (WGS) entry which is preliminary data.</text>
</comment>
<dbReference type="InterPro" id="IPR058647">
    <property type="entry name" value="BSH_CzcB-like"/>
</dbReference>
<dbReference type="SUPFAM" id="SSF111369">
    <property type="entry name" value="HlyD-like secretion proteins"/>
    <property type="match status" value="1"/>
</dbReference>
<evidence type="ECO:0000259" key="5">
    <source>
        <dbReference type="Pfam" id="PF25954"/>
    </source>
</evidence>